<comment type="caution">
    <text evidence="2">The sequence shown here is derived from an EMBL/GenBank/DDBJ whole genome shotgun (WGS) entry which is preliminary data.</text>
</comment>
<gene>
    <name evidence="2" type="ORF">QE152_g9084</name>
</gene>
<protein>
    <submittedName>
        <fullName evidence="2">Uncharacterized protein</fullName>
    </submittedName>
</protein>
<sequence>MVQNHTEILKLGLGGYLSTSQVEGEILLSTWDGSEPHRDTEARAWGLFEYQSSRRRNSTFHMGPLRSQPLSSGVRSHQSSSPPAQGIGLS</sequence>
<accession>A0AAW1LZ40</accession>
<proteinExistence type="predicted"/>
<dbReference type="EMBL" id="JASPKY010000076">
    <property type="protein sequence ID" value="KAK9739325.1"/>
    <property type="molecule type" value="Genomic_DNA"/>
</dbReference>
<evidence type="ECO:0000256" key="1">
    <source>
        <dbReference type="SAM" id="MobiDB-lite"/>
    </source>
</evidence>
<organism evidence="2 3">
    <name type="scientific">Popillia japonica</name>
    <name type="common">Japanese beetle</name>
    <dbReference type="NCBI Taxonomy" id="7064"/>
    <lineage>
        <taxon>Eukaryota</taxon>
        <taxon>Metazoa</taxon>
        <taxon>Ecdysozoa</taxon>
        <taxon>Arthropoda</taxon>
        <taxon>Hexapoda</taxon>
        <taxon>Insecta</taxon>
        <taxon>Pterygota</taxon>
        <taxon>Neoptera</taxon>
        <taxon>Endopterygota</taxon>
        <taxon>Coleoptera</taxon>
        <taxon>Polyphaga</taxon>
        <taxon>Scarabaeiformia</taxon>
        <taxon>Scarabaeidae</taxon>
        <taxon>Rutelinae</taxon>
        <taxon>Popillia</taxon>
    </lineage>
</organism>
<name>A0AAW1LZ40_POPJA</name>
<feature type="region of interest" description="Disordered" evidence="1">
    <location>
        <begin position="58"/>
        <end position="90"/>
    </location>
</feature>
<evidence type="ECO:0000313" key="2">
    <source>
        <dbReference type="EMBL" id="KAK9739325.1"/>
    </source>
</evidence>
<reference evidence="2 3" key="1">
    <citation type="journal article" date="2024" name="BMC Genomics">
        <title>De novo assembly and annotation of Popillia japonica's genome with initial clues to its potential as an invasive pest.</title>
        <authorList>
            <person name="Cucini C."/>
            <person name="Boschi S."/>
            <person name="Funari R."/>
            <person name="Cardaioli E."/>
            <person name="Iannotti N."/>
            <person name="Marturano G."/>
            <person name="Paoli F."/>
            <person name="Bruttini M."/>
            <person name="Carapelli A."/>
            <person name="Frati F."/>
            <person name="Nardi F."/>
        </authorList>
    </citation>
    <scope>NUCLEOTIDE SEQUENCE [LARGE SCALE GENOMIC DNA]</scope>
    <source>
        <strain evidence="2">DMR45628</strain>
    </source>
</reference>
<dbReference type="Proteomes" id="UP001458880">
    <property type="component" value="Unassembled WGS sequence"/>
</dbReference>
<keyword evidence="3" id="KW-1185">Reference proteome</keyword>
<feature type="compositionally biased region" description="Polar residues" evidence="1">
    <location>
        <begin position="68"/>
        <end position="83"/>
    </location>
</feature>
<dbReference type="AlphaFoldDB" id="A0AAW1LZ40"/>
<evidence type="ECO:0000313" key="3">
    <source>
        <dbReference type="Proteomes" id="UP001458880"/>
    </source>
</evidence>